<keyword evidence="4 6" id="KW-0456">Lyase</keyword>
<evidence type="ECO:0000256" key="2">
    <source>
        <dbReference type="ARBA" id="ARBA00022430"/>
    </source>
</evidence>
<dbReference type="AlphaFoldDB" id="A0A0N7JDE5"/>
<accession>A0A0N7JDE5</accession>
<evidence type="ECO:0000313" key="8">
    <source>
        <dbReference type="EMBL" id="ALL01969.1"/>
    </source>
</evidence>
<comment type="subunit">
    <text evidence="6">Heterodimer of LeuC and LeuD.</text>
</comment>
<dbReference type="InterPro" id="IPR033940">
    <property type="entry name" value="IPMI_Swivel"/>
</dbReference>
<dbReference type="InterPro" id="IPR011827">
    <property type="entry name" value="LeuD_type2/HacB/DmdB"/>
</dbReference>
<dbReference type="GeneID" id="26100266"/>
<keyword evidence="2 6" id="KW-0432">Leucine biosynthesis</keyword>
<keyword evidence="3 6" id="KW-0028">Amino-acid biosynthesis</keyword>
<dbReference type="RefSeq" id="WP_055410324.1">
    <property type="nucleotide sequence ID" value="NZ_CP013011.1"/>
</dbReference>
<reference evidence="8 10" key="1">
    <citation type="submission" date="2015-10" db="EMBL/GenBank/DDBJ databases">
        <title>Complete genome sequence of hyperthermophilic archaeon Pyrodictium delaneyi Su06.</title>
        <authorList>
            <person name="Jung J.-H."/>
            <person name="Lin J."/>
            <person name="Holden J.F."/>
            <person name="Park C.-S."/>
        </authorList>
    </citation>
    <scope>NUCLEOTIDE SEQUENCE [LARGE SCALE GENOMIC DNA]</scope>
    <source>
        <strain evidence="8 10">Su06</strain>
    </source>
</reference>
<evidence type="ECO:0000313" key="10">
    <source>
        <dbReference type="Proteomes" id="UP000058613"/>
    </source>
</evidence>
<dbReference type="PANTHER" id="PTHR43345:SF2">
    <property type="entry name" value="3-ISOPROPYLMALATE DEHYDRATASE SMALL SUBUNIT 1"/>
    <property type="match status" value="1"/>
</dbReference>
<dbReference type="Proteomes" id="UP000196694">
    <property type="component" value="Unassembled WGS sequence"/>
</dbReference>
<reference evidence="9 11" key="2">
    <citation type="submission" date="2017-05" db="EMBL/GenBank/DDBJ databases">
        <title>The draft genome of the hyperthermophilic archaeon 'Pyrodictium delaneyi strain Hulk', an iron and nitrate reducer, reveals the capacity for sulfate reduction.</title>
        <authorList>
            <person name="Demey L.M."/>
            <person name="Miller C."/>
            <person name="Manzella M."/>
            <person name="Reguera G."/>
            <person name="Kashefi K."/>
        </authorList>
    </citation>
    <scope>NUCLEOTIDE SEQUENCE [LARGE SCALE GENOMIC DNA]</scope>
    <source>
        <strain evidence="9 11">Hulk</strain>
    </source>
</reference>
<dbReference type="GO" id="GO:0003861">
    <property type="term" value="F:3-isopropylmalate dehydratase activity"/>
    <property type="evidence" value="ECO:0007669"/>
    <property type="project" value="UniProtKB-UniRule"/>
</dbReference>
<dbReference type="CDD" id="cd01577">
    <property type="entry name" value="IPMI_Swivel"/>
    <property type="match status" value="1"/>
</dbReference>
<proteinExistence type="inferred from homology"/>
<dbReference type="KEGG" id="pdl:Pyrde_1926"/>
<dbReference type="InterPro" id="IPR000573">
    <property type="entry name" value="AconitaseA/IPMdHydase_ssu_swvl"/>
</dbReference>
<dbReference type="Proteomes" id="UP000058613">
    <property type="component" value="Chromosome"/>
</dbReference>
<comment type="catalytic activity">
    <reaction evidence="6">
        <text>(2R,3S)-3-isopropylmalate = (2S)-2-isopropylmalate</text>
        <dbReference type="Rhea" id="RHEA:32287"/>
        <dbReference type="ChEBI" id="CHEBI:1178"/>
        <dbReference type="ChEBI" id="CHEBI:35121"/>
        <dbReference type="EC" id="4.2.1.33"/>
    </reaction>
</comment>
<name>A0A0N7JDE5_9CREN</name>
<sequence length="180" mass="19322">MPEDRVEGRALIVGDNIDTDTIIPARYLHSTDPRELASHVFEDAPEIRRRLDALEKPVVIVAGRGFGYGSSREHAVLALKAAGVVAVVAESFHRIFYRNALNNGLVVLEAPGLRGRVRDGDYVEIDLSTGEIRVGGETVARARPMPGMLLELLRAGGLKEKLRELARAATPGHGSAGAPG</sequence>
<gene>
    <name evidence="6" type="primary">leuD</name>
    <name evidence="9" type="ORF">Pdsh_03885</name>
    <name evidence="8" type="ORF">Pyrde_1926</name>
</gene>
<keyword evidence="5 6" id="KW-0100">Branched-chain amino acid biosynthesis</keyword>
<dbReference type="NCBIfam" id="TIGR02087">
    <property type="entry name" value="LEUD_arch"/>
    <property type="match status" value="1"/>
</dbReference>
<evidence type="ECO:0000256" key="5">
    <source>
        <dbReference type="ARBA" id="ARBA00023304"/>
    </source>
</evidence>
<keyword evidence="11" id="KW-1185">Reference proteome</keyword>
<protein>
    <recommendedName>
        <fullName evidence="6">3-isopropylmalate dehydratase small subunit</fullName>
        <ecNumber evidence="6">4.2.1.33</ecNumber>
    </recommendedName>
    <alternativeName>
        <fullName evidence="6">Alpha-IPM isomerase</fullName>
        <shortName evidence="6">IPMI</shortName>
    </alternativeName>
    <alternativeName>
        <fullName evidence="6">Isopropylmalate isomerase</fullName>
    </alternativeName>
</protein>
<evidence type="ECO:0000259" key="7">
    <source>
        <dbReference type="Pfam" id="PF00694"/>
    </source>
</evidence>
<dbReference type="InterPro" id="IPR050075">
    <property type="entry name" value="LeuD"/>
</dbReference>
<dbReference type="UniPathway" id="UPA00048">
    <property type="reaction ID" value="UER00071"/>
</dbReference>
<dbReference type="PANTHER" id="PTHR43345">
    <property type="entry name" value="3-ISOPROPYLMALATE DEHYDRATASE SMALL SUBUNIT 2-RELATED-RELATED"/>
    <property type="match status" value="1"/>
</dbReference>
<dbReference type="InterPro" id="IPR015928">
    <property type="entry name" value="Aconitase/3IPM_dehydase_swvl"/>
</dbReference>
<evidence type="ECO:0000256" key="4">
    <source>
        <dbReference type="ARBA" id="ARBA00023239"/>
    </source>
</evidence>
<dbReference type="STRING" id="1273541.Pyrde_1926"/>
<dbReference type="EMBL" id="NCQP01000002">
    <property type="protein sequence ID" value="OWJ54861.1"/>
    <property type="molecule type" value="Genomic_DNA"/>
</dbReference>
<dbReference type="Pfam" id="PF00694">
    <property type="entry name" value="Aconitase_C"/>
    <property type="match status" value="1"/>
</dbReference>
<evidence type="ECO:0000256" key="1">
    <source>
        <dbReference type="ARBA" id="ARBA00009869"/>
    </source>
</evidence>
<dbReference type="Gene3D" id="3.20.19.10">
    <property type="entry name" value="Aconitase, domain 4"/>
    <property type="match status" value="1"/>
</dbReference>
<dbReference type="EMBL" id="CP013011">
    <property type="protein sequence ID" value="ALL01969.1"/>
    <property type="molecule type" value="Genomic_DNA"/>
</dbReference>
<comment type="function">
    <text evidence="6">Catalyzes the isomerization between 2-isopropylmalate and 3-isopropylmalate, via the formation of 2-isopropylmaleate.</text>
</comment>
<evidence type="ECO:0000256" key="6">
    <source>
        <dbReference type="HAMAP-Rule" id="MF_01032"/>
    </source>
</evidence>
<comment type="similarity">
    <text evidence="1 6">Belongs to the LeuD family. LeuD type 2 subfamily.</text>
</comment>
<evidence type="ECO:0000313" key="9">
    <source>
        <dbReference type="EMBL" id="OWJ54861.1"/>
    </source>
</evidence>
<dbReference type="OrthoDB" id="6505at2157"/>
<evidence type="ECO:0000256" key="3">
    <source>
        <dbReference type="ARBA" id="ARBA00022605"/>
    </source>
</evidence>
<organism evidence="8 10">
    <name type="scientific">Pyrodictium delaneyi</name>
    <dbReference type="NCBI Taxonomy" id="1273541"/>
    <lineage>
        <taxon>Archaea</taxon>
        <taxon>Thermoproteota</taxon>
        <taxon>Thermoprotei</taxon>
        <taxon>Desulfurococcales</taxon>
        <taxon>Pyrodictiaceae</taxon>
        <taxon>Pyrodictium</taxon>
    </lineage>
</organism>
<dbReference type="HAMAP" id="MF_01032">
    <property type="entry name" value="LeuD_type2"/>
    <property type="match status" value="1"/>
</dbReference>
<feature type="domain" description="Aconitase A/isopropylmalate dehydratase small subunit swivel" evidence="7">
    <location>
        <begin position="41"/>
        <end position="110"/>
    </location>
</feature>
<dbReference type="SUPFAM" id="SSF52016">
    <property type="entry name" value="LeuD/IlvD-like"/>
    <property type="match status" value="1"/>
</dbReference>
<dbReference type="GO" id="GO:0009098">
    <property type="term" value="P:L-leucine biosynthetic process"/>
    <property type="evidence" value="ECO:0007669"/>
    <property type="project" value="UniProtKB-UniRule"/>
</dbReference>
<evidence type="ECO:0000313" key="11">
    <source>
        <dbReference type="Proteomes" id="UP000196694"/>
    </source>
</evidence>
<dbReference type="EC" id="4.2.1.33" evidence="6"/>
<comment type="pathway">
    <text evidence="6">Amino-acid biosynthesis; L-leucine biosynthesis; L-leucine from 3-methyl-2-oxobutanoate: step 2/4.</text>
</comment>